<comment type="subcellular location">
    <subcellularLocation>
        <location evidence="8">Cell outer membrane</location>
        <topology evidence="8">Lipid-anchor</topology>
    </subcellularLocation>
</comment>
<dbReference type="EMBL" id="LT629785">
    <property type="protein sequence ID" value="SDU27363.1"/>
    <property type="molecule type" value="Genomic_DNA"/>
</dbReference>
<evidence type="ECO:0000256" key="6">
    <source>
        <dbReference type="ARBA" id="ARBA00023237"/>
    </source>
</evidence>
<evidence type="ECO:0000313" key="9">
    <source>
        <dbReference type="EMBL" id="SDU27363.1"/>
    </source>
</evidence>
<keyword evidence="3 8" id="KW-0812">Transmembrane</keyword>
<evidence type="ECO:0000256" key="1">
    <source>
        <dbReference type="ARBA" id="ARBA00007613"/>
    </source>
</evidence>
<keyword evidence="8" id="KW-0732">Signal</keyword>
<evidence type="ECO:0000313" key="10">
    <source>
        <dbReference type="Proteomes" id="UP000243232"/>
    </source>
</evidence>
<dbReference type="STRING" id="364197.SAMN05216296_2784"/>
<dbReference type="PANTHER" id="PTHR30203">
    <property type="entry name" value="OUTER MEMBRANE CATION EFFLUX PROTEIN"/>
    <property type="match status" value="1"/>
</dbReference>
<dbReference type="RefSeq" id="WP_090196509.1">
    <property type="nucleotide sequence ID" value="NZ_LT629785.1"/>
</dbReference>
<accession>A0A1H2H6C2</accession>
<keyword evidence="5 8" id="KW-0564">Palmitate</keyword>
<gene>
    <name evidence="9" type="ORF">SAMN05216296_2784</name>
</gene>
<evidence type="ECO:0000256" key="7">
    <source>
        <dbReference type="ARBA" id="ARBA00023288"/>
    </source>
</evidence>
<dbReference type="NCBIfam" id="TIGR01845">
    <property type="entry name" value="outer_NodT"/>
    <property type="match status" value="1"/>
</dbReference>
<proteinExistence type="inferred from homology"/>
<feature type="chain" id="PRO_5009029408" evidence="8">
    <location>
        <begin position="21"/>
        <end position="488"/>
    </location>
</feature>
<keyword evidence="2 8" id="KW-1134">Transmembrane beta strand</keyword>
<dbReference type="Pfam" id="PF02321">
    <property type="entry name" value="OEP"/>
    <property type="match status" value="2"/>
</dbReference>
<dbReference type="AlphaFoldDB" id="A0A1H2H6C2"/>
<evidence type="ECO:0000256" key="3">
    <source>
        <dbReference type="ARBA" id="ARBA00022692"/>
    </source>
</evidence>
<dbReference type="Gene3D" id="2.20.200.10">
    <property type="entry name" value="Outer membrane efflux proteins (OEP)"/>
    <property type="match status" value="1"/>
</dbReference>
<dbReference type="InterPro" id="IPR003423">
    <property type="entry name" value="OMP_efflux"/>
</dbReference>
<dbReference type="PROSITE" id="PS51257">
    <property type="entry name" value="PROKAR_LIPOPROTEIN"/>
    <property type="match status" value="1"/>
</dbReference>
<comment type="similarity">
    <text evidence="1 8">Belongs to the outer membrane factor (OMF) (TC 1.B.17) family.</text>
</comment>
<evidence type="ECO:0000256" key="4">
    <source>
        <dbReference type="ARBA" id="ARBA00023136"/>
    </source>
</evidence>
<evidence type="ECO:0000256" key="8">
    <source>
        <dbReference type="RuleBase" id="RU362097"/>
    </source>
</evidence>
<keyword evidence="6" id="KW-0998">Cell outer membrane</keyword>
<organism evidence="9 10">
    <name type="scientific">Pseudomonas pohangensis</name>
    <dbReference type="NCBI Taxonomy" id="364197"/>
    <lineage>
        <taxon>Bacteria</taxon>
        <taxon>Pseudomonadati</taxon>
        <taxon>Pseudomonadota</taxon>
        <taxon>Gammaproteobacteria</taxon>
        <taxon>Pseudomonadales</taxon>
        <taxon>Pseudomonadaceae</taxon>
        <taxon>Pseudomonas</taxon>
    </lineage>
</organism>
<dbReference type="Gene3D" id="1.20.1600.10">
    <property type="entry name" value="Outer membrane efflux proteins (OEP)"/>
    <property type="match status" value="1"/>
</dbReference>
<keyword evidence="10" id="KW-1185">Reference proteome</keyword>
<dbReference type="OrthoDB" id="9770517at2"/>
<evidence type="ECO:0000256" key="2">
    <source>
        <dbReference type="ARBA" id="ARBA00022452"/>
    </source>
</evidence>
<dbReference type="InterPro" id="IPR010131">
    <property type="entry name" value="MdtP/NodT-like"/>
</dbReference>
<name>A0A1H2H6C2_9PSED</name>
<keyword evidence="4 8" id="KW-0472">Membrane</keyword>
<keyword evidence="7 8" id="KW-0449">Lipoprotein</keyword>
<reference evidence="10" key="1">
    <citation type="submission" date="2016-10" db="EMBL/GenBank/DDBJ databases">
        <authorList>
            <person name="Varghese N."/>
            <person name="Submissions S."/>
        </authorList>
    </citation>
    <scope>NUCLEOTIDE SEQUENCE [LARGE SCALE GENOMIC DNA]</scope>
    <source>
        <strain evidence="10">DSM 17875</strain>
    </source>
</reference>
<protein>
    <submittedName>
        <fullName evidence="9">Outer membrane protein, multidrug efflux system</fullName>
    </submittedName>
</protein>
<evidence type="ECO:0000256" key="5">
    <source>
        <dbReference type="ARBA" id="ARBA00023139"/>
    </source>
</evidence>
<dbReference type="GO" id="GO:0009279">
    <property type="term" value="C:cell outer membrane"/>
    <property type="evidence" value="ECO:0007669"/>
    <property type="project" value="UniProtKB-SubCell"/>
</dbReference>
<feature type="signal peptide" evidence="8">
    <location>
        <begin position="1"/>
        <end position="20"/>
    </location>
</feature>
<dbReference type="PANTHER" id="PTHR30203:SF30">
    <property type="entry name" value="OUTER MEMBRANE PROTEIN-RELATED"/>
    <property type="match status" value="1"/>
</dbReference>
<dbReference type="GO" id="GO:0015562">
    <property type="term" value="F:efflux transmembrane transporter activity"/>
    <property type="evidence" value="ECO:0007669"/>
    <property type="project" value="InterPro"/>
</dbReference>
<dbReference type="SUPFAM" id="SSF56954">
    <property type="entry name" value="Outer membrane efflux proteins (OEP)"/>
    <property type="match status" value="1"/>
</dbReference>
<sequence length="488" mass="52035">MKLRSLALAVAVLGSSGCMIGPDYARPQIDTPEAYRFEPGQVAETADSQWWQQYNDPVLDQLISDSLASNWNVQIAAANVEAAAGILTTTRAPIFPQLGYGAESGRARYTESGDGAVTPGTVNPQSFNQAAFTASWEIDLWGRIRRQTEAAQANLLATEEARRGVILTLVSGVANGYLQLRGLDEQLDVSKKTLDVYDQSLKYFELQFKYGQTSEMTVAQASSQYETAAAQIPLIEQQIVQLENALSLLAGRNPGPIPRGKTLAELSAPKIPAGLPSQLLERRPDILQAEQQLIAANAQIGAAKALYFPSISLTGAFGGSSSELSDVFNGSAKSWNFTGTVIGPIFTAGLISGQVAQAEANQKAALANYQQTIQAAFGDVSNALSARESLLRQVASQQRKVDALRNYAKLARLQYDGGYAPYSTVLQAEQDLFPAELTLAQRTADNAAALANIYKAMGGGWVDKAAAQTLPVSAAMPAADQPQAAEAQ</sequence>
<dbReference type="Proteomes" id="UP000243232">
    <property type="component" value="Chromosome I"/>
</dbReference>